<keyword evidence="1" id="KW-1133">Transmembrane helix</keyword>
<evidence type="ECO:0000256" key="1">
    <source>
        <dbReference type="SAM" id="Phobius"/>
    </source>
</evidence>
<proteinExistence type="predicted"/>
<protein>
    <recommendedName>
        <fullName evidence="4">Cation/multidrug efflux pump</fullName>
    </recommendedName>
</protein>
<sequence length="232" mass="26382">MTNIAPFLWFALAAFILAVPGLLMLFGGRGQPSAWQPRKPHLIRRTFGLLLVLLALALAALAFSVHRYLQLFHDRPVAAIELRQEGPQRYRANVMLVDDAGRASRLAQYLLQGDAWMIDAQVLRWRLPAALAGVPSLYRLERISGRYDELAQERNGERTVYELQEGDPVLDMFSLKQRYPRWLPFVDAQYGSATWMPMHDDARYVVLFNDRGGLLAKPADAYTEDLLRATGR</sequence>
<gene>
    <name evidence="2" type="ORF">FOZ76_01800</name>
</gene>
<feature type="transmembrane region" description="Helical" evidence="1">
    <location>
        <begin position="6"/>
        <end position="26"/>
    </location>
</feature>
<accession>A0A556B007</accession>
<dbReference type="Proteomes" id="UP000318405">
    <property type="component" value="Unassembled WGS sequence"/>
</dbReference>
<dbReference type="RefSeq" id="WP_143946418.1">
    <property type="nucleotide sequence ID" value="NZ_BAABMB010000001.1"/>
</dbReference>
<reference evidence="2 3" key="1">
    <citation type="submission" date="2019-07" db="EMBL/GenBank/DDBJ databases">
        <title>Qingshengfaniella alkalisoli gen. nov., sp. nov., isolated from saline soil.</title>
        <authorList>
            <person name="Xu L."/>
            <person name="Huang X.-X."/>
            <person name="Sun J.-Q."/>
        </authorList>
    </citation>
    <scope>NUCLEOTIDE SEQUENCE [LARGE SCALE GENOMIC DNA]</scope>
    <source>
        <strain evidence="2 3">DSM 27279</strain>
    </source>
</reference>
<name>A0A556B007_9BURK</name>
<keyword evidence="1" id="KW-0812">Transmembrane</keyword>
<dbReference type="EMBL" id="VLTJ01000004">
    <property type="protein sequence ID" value="TSH98511.1"/>
    <property type="molecule type" value="Genomic_DNA"/>
</dbReference>
<organism evidence="2 3">
    <name type="scientific">Verticiella sediminum</name>
    <dbReference type="NCBI Taxonomy" id="1247510"/>
    <lineage>
        <taxon>Bacteria</taxon>
        <taxon>Pseudomonadati</taxon>
        <taxon>Pseudomonadota</taxon>
        <taxon>Betaproteobacteria</taxon>
        <taxon>Burkholderiales</taxon>
        <taxon>Alcaligenaceae</taxon>
        <taxon>Verticiella</taxon>
    </lineage>
</organism>
<dbReference type="OrthoDB" id="9156649at2"/>
<evidence type="ECO:0000313" key="2">
    <source>
        <dbReference type="EMBL" id="TSH98511.1"/>
    </source>
</evidence>
<feature type="transmembrane region" description="Helical" evidence="1">
    <location>
        <begin position="47"/>
        <end position="69"/>
    </location>
</feature>
<keyword evidence="1" id="KW-0472">Membrane</keyword>
<dbReference type="AlphaFoldDB" id="A0A556B007"/>
<comment type="caution">
    <text evidence="2">The sequence shown here is derived from an EMBL/GenBank/DDBJ whole genome shotgun (WGS) entry which is preliminary data.</text>
</comment>
<evidence type="ECO:0000313" key="3">
    <source>
        <dbReference type="Proteomes" id="UP000318405"/>
    </source>
</evidence>
<evidence type="ECO:0008006" key="4">
    <source>
        <dbReference type="Google" id="ProtNLM"/>
    </source>
</evidence>
<keyword evidence="3" id="KW-1185">Reference proteome</keyword>